<dbReference type="EMBL" id="JAOYOD010000001">
    <property type="protein sequence ID" value="MCV9387812.1"/>
    <property type="molecule type" value="Genomic_DNA"/>
</dbReference>
<dbReference type="InterPro" id="IPR006694">
    <property type="entry name" value="Fatty_acid_hydroxylase"/>
</dbReference>
<dbReference type="RefSeq" id="WP_264138630.1">
    <property type="nucleotide sequence ID" value="NZ_JAOYOD010000001.1"/>
</dbReference>
<dbReference type="PANTHER" id="PTHR21624">
    <property type="entry name" value="STEROL DESATURASE-RELATED PROTEIN"/>
    <property type="match status" value="1"/>
</dbReference>
<comment type="subcellular location">
    <subcellularLocation>
        <location evidence="1">Endomembrane system</location>
        <topology evidence="1">Multi-pass membrane protein</topology>
    </subcellularLocation>
</comment>
<evidence type="ECO:0000256" key="3">
    <source>
        <dbReference type="ARBA" id="ARBA00022989"/>
    </source>
</evidence>
<evidence type="ECO:0000256" key="2">
    <source>
        <dbReference type="ARBA" id="ARBA00022692"/>
    </source>
</evidence>
<sequence>METYAQVLLIAIPSFMVLMAIEALYGWAIKKQTLRSFDTIASISSGITNLLKDILGLTLVIVGYTWMQEHIAIIHIEATWLVYVISFVLIDLAGYTKHYLSHHINYFWNEHVVHHSSEEFNLACALRQTISNFFSLSAFLLIPAALLGMPPKVIATIGPLHLFLQFWYHTRHIPKLGWLEYLIVTPSQHRVHHAINKIYLDKNLGQIFPWWDRLFGTFQEELDEEPCVYGIKKPAKTWNPIIINFQHLWILIKDAWRTKDWNAKFTIWFRPTGWRPTDVAIKYPIEVIDNPEDQVKYDTPASALFHIWSWIQLGITLALLLFMLINFVAIGFPMLFLYGAFIAIHVFSYTSLMDLNRSAIWIELIKCAAALYWIWSSGDWFGLSHYIPYGNIIISVYFILSLIMAAFLSSREIKKPSLTPAA</sequence>
<feature type="transmembrane region" description="Helical" evidence="7">
    <location>
        <begin position="359"/>
        <end position="375"/>
    </location>
</feature>
<proteinExistence type="predicted"/>
<evidence type="ECO:0000256" key="6">
    <source>
        <dbReference type="ARBA" id="ARBA00023136"/>
    </source>
</evidence>
<protein>
    <submittedName>
        <fullName evidence="9">Sterol desaturase family protein</fullName>
    </submittedName>
</protein>
<dbReference type="Proteomes" id="UP001300692">
    <property type="component" value="Unassembled WGS sequence"/>
</dbReference>
<dbReference type="PANTHER" id="PTHR21624:SF1">
    <property type="entry name" value="ALKYLGLYCEROL MONOOXYGENASE"/>
    <property type="match status" value="1"/>
</dbReference>
<evidence type="ECO:0000313" key="9">
    <source>
        <dbReference type="EMBL" id="MCV9387812.1"/>
    </source>
</evidence>
<dbReference type="Pfam" id="PF04116">
    <property type="entry name" value="FA_hydroxylase"/>
    <property type="match status" value="1"/>
</dbReference>
<feature type="transmembrane region" description="Helical" evidence="7">
    <location>
        <begin position="6"/>
        <end position="29"/>
    </location>
</feature>
<keyword evidence="6 7" id="KW-0472">Membrane</keyword>
<evidence type="ECO:0000259" key="8">
    <source>
        <dbReference type="Pfam" id="PF04116"/>
    </source>
</evidence>
<feature type="transmembrane region" description="Helical" evidence="7">
    <location>
        <begin position="153"/>
        <end position="170"/>
    </location>
</feature>
<evidence type="ECO:0000256" key="5">
    <source>
        <dbReference type="ARBA" id="ARBA00023098"/>
    </source>
</evidence>
<reference evidence="9 10" key="1">
    <citation type="submission" date="2022-10" db="EMBL/GenBank/DDBJ databases">
        <title>Comparative genomics and taxonomic characterization of three novel marine species of genus Reichenbachiella exhibiting antioxidant and polysaccharide degradation activities.</title>
        <authorList>
            <person name="Muhammad N."/>
            <person name="Lee Y.-J."/>
            <person name="Ko J."/>
            <person name="Kim S.-G."/>
        </authorList>
    </citation>
    <scope>NUCLEOTIDE SEQUENCE [LARGE SCALE GENOMIC DNA]</scope>
    <source>
        <strain evidence="9 10">ABR2-5</strain>
    </source>
</reference>
<evidence type="ECO:0000256" key="4">
    <source>
        <dbReference type="ARBA" id="ARBA00023002"/>
    </source>
</evidence>
<feature type="transmembrane region" description="Helical" evidence="7">
    <location>
        <begin position="73"/>
        <end position="95"/>
    </location>
</feature>
<keyword evidence="4" id="KW-0560">Oxidoreductase</keyword>
<feature type="transmembrane region" description="Helical" evidence="7">
    <location>
        <begin position="50"/>
        <end position="67"/>
    </location>
</feature>
<feature type="transmembrane region" description="Helical" evidence="7">
    <location>
        <begin position="387"/>
        <end position="408"/>
    </location>
</feature>
<gene>
    <name evidence="9" type="ORF">N7U62_14110</name>
</gene>
<evidence type="ECO:0000256" key="1">
    <source>
        <dbReference type="ARBA" id="ARBA00004127"/>
    </source>
</evidence>
<keyword evidence="5" id="KW-0443">Lipid metabolism</keyword>
<keyword evidence="10" id="KW-1185">Reference proteome</keyword>
<name>A0ABT3CW07_9BACT</name>
<keyword evidence="3 7" id="KW-1133">Transmembrane helix</keyword>
<comment type="caution">
    <text evidence="9">The sequence shown here is derived from an EMBL/GenBank/DDBJ whole genome shotgun (WGS) entry which is preliminary data.</text>
</comment>
<feature type="transmembrane region" description="Helical" evidence="7">
    <location>
        <begin position="335"/>
        <end position="352"/>
    </location>
</feature>
<feature type="domain" description="Fatty acid hydroxylase" evidence="8">
    <location>
        <begin position="84"/>
        <end position="217"/>
    </location>
</feature>
<dbReference type="InterPro" id="IPR051689">
    <property type="entry name" value="Sterol_desaturase/TMEM195"/>
</dbReference>
<evidence type="ECO:0000256" key="7">
    <source>
        <dbReference type="SAM" id="Phobius"/>
    </source>
</evidence>
<accession>A0ABT3CW07</accession>
<keyword evidence="2 7" id="KW-0812">Transmembrane</keyword>
<evidence type="ECO:0000313" key="10">
    <source>
        <dbReference type="Proteomes" id="UP001300692"/>
    </source>
</evidence>
<organism evidence="9 10">
    <name type="scientific">Reichenbachiella ulvae</name>
    <dbReference type="NCBI Taxonomy" id="2980104"/>
    <lineage>
        <taxon>Bacteria</taxon>
        <taxon>Pseudomonadati</taxon>
        <taxon>Bacteroidota</taxon>
        <taxon>Cytophagia</taxon>
        <taxon>Cytophagales</taxon>
        <taxon>Reichenbachiellaceae</taxon>
        <taxon>Reichenbachiella</taxon>
    </lineage>
</organism>
<feature type="transmembrane region" description="Helical" evidence="7">
    <location>
        <begin position="307"/>
        <end position="329"/>
    </location>
</feature>